<comment type="caution">
    <text evidence="3">The sequence shown here is derived from an EMBL/GenBank/DDBJ whole genome shotgun (WGS) entry which is preliminary data.</text>
</comment>
<dbReference type="Proteomes" id="UP001153365">
    <property type="component" value="Unassembled WGS sequence"/>
</dbReference>
<accession>A0AAV0B4S0</accession>
<organism evidence="3 4">
    <name type="scientific">Phakopsora pachyrhizi</name>
    <name type="common">Asian soybean rust disease fungus</name>
    <dbReference type="NCBI Taxonomy" id="170000"/>
    <lineage>
        <taxon>Eukaryota</taxon>
        <taxon>Fungi</taxon>
        <taxon>Dikarya</taxon>
        <taxon>Basidiomycota</taxon>
        <taxon>Pucciniomycotina</taxon>
        <taxon>Pucciniomycetes</taxon>
        <taxon>Pucciniales</taxon>
        <taxon>Phakopsoraceae</taxon>
        <taxon>Phakopsora</taxon>
    </lineage>
</organism>
<evidence type="ECO:0000313" key="3">
    <source>
        <dbReference type="EMBL" id="CAH7680477.1"/>
    </source>
</evidence>
<protein>
    <submittedName>
        <fullName evidence="3">Expressed protein</fullName>
    </submittedName>
</protein>
<evidence type="ECO:0000256" key="1">
    <source>
        <dbReference type="SAM" id="MobiDB-lite"/>
    </source>
</evidence>
<evidence type="ECO:0000313" key="4">
    <source>
        <dbReference type="Proteomes" id="UP001153365"/>
    </source>
</evidence>
<keyword evidence="2" id="KW-0472">Membrane</keyword>
<dbReference type="EMBL" id="CALTRL010003306">
    <property type="protein sequence ID" value="CAH7680477.1"/>
    <property type="molecule type" value="Genomic_DNA"/>
</dbReference>
<keyword evidence="4" id="KW-1185">Reference proteome</keyword>
<proteinExistence type="predicted"/>
<dbReference type="AlphaFoldDB" id="A0AAV0B4S0"/>
<feature type="transmembrane region" description="Helical" evidence="2">
    <location>
        <begin position="191"/>
        <end position="211"/>
    </location>
</feature>
<evidence type="ECO:0000256" key="2">
    <source>
        <dbReference type="SAM" id="Phobius"/>
    </source>
</evidence>
<feature type="region of interest" description="Disordered" evidence="1">
    <location>
        <begin position="123"/>
        <end position="163"/>
    </location>
</feature>
<keyword evidence="2" id="KW-0812">Transmembrane</keyword>
<gene>
    <name evidence="3" type="ORF">PPACK8108_LOCUS13356</name>
</gene>
<name>A0AAV0B4S0_PHAPC</name>
<reference evidence="3" key="1">
    <citation type="submission" date="2022-06" db="EMBL/GenBank/DDBJ databases">
        <authorList>
            <consortium name="SYNGENTA / RWTH Aachen University"/>
        </authorList>
    </citation>
    <scope>NUCLEOTIDE SEQUENCE</scope>
</reference>
<keyword evidence="2" id="KW-1133">Transmembrane helix</keyword>
<feature type="compositionally biased region" description="Low complexity" evidence="1">
    <location>
        <begin position="150"/>
        <end position="161"/>
    </location>
</feature>
<sequence>MVFSNSESHDLADLKIPLSENNKRMFRRFIYLPEPLFALTVSQTNLKDLKDRRWKHNRRNLPPATVVVPQFDPNQSSPTDLASPIFGSTQSIISSNLPVDNFYTPTPESIRSMSPYTSEIEPVYQKSFGPGSDRKSLTNNPESGAINPTIDQDSSIDSSQITPFDLGDSSLKKSLEAADKPSSDSKAPNPLGIALLVMILAVVASLPFLMISRDPRCAPLKKRILKVFRKTIQRPLKKVKATNPTVRGKGLMSENQIKIPVNIFRNPRLNDQGGTVRFADQVGITEDQNFGSATAVVGKNPLLDPREVPKEHILNFRPEDENLDLEEYDEIYEISRKPIERKLTLQYRENSNVPARINRLNSSSSIVSLPTSQRPIIKSDGSLNSQLFSTINPEQKIIPLPDSKTLNSRPSFSIPLSRPHSQNFRSTNQQEIRELELSKITTDSIQLKY</sequence>